<feature type="transmembrane region" description="Helical" evidence="1">
    <location>
        <begin position="12"/>
        <end position="31"/>
    </location>
</feature>
<keyword evidence="1" id="KW-1133">Transmembrane helix</keyword>
<proteinExistence type="predicted"/>
<keyword evidence="1" id="KW-0812">Transmembrane</keyword>
<protein>
    <submittedName>
        <fullName evidence="2">Uncharacterized protein</fullName>
    </submittedName>
</protein>
<dbReference type="AlphaFoldDB" id="A0A0L8I8H1"/>
<gene>
    <name evidence="2" type="ORF">OCBIM_22030445mg</name>
</gene>
<reference evidence="2" key="1">
    <citation type="submission" date="2015-07" db="EMBL/GenBank/DDBJ databases">
        <title>MeaNS - Measles Nucleotide Surveillance Program.</title>
        <authorList>
            <person name="Tran T."/>
            <person name="Druce J."/>
        </authorList>
    </citation>
    <scope>NUCLEOTIDE SEQUENCE</scope>
    <source>
        <strain evidence="2">UCB-OBI-ISO-001</strain>
        <tissue evidence="2">Gonad</tissue>
    </source>
</reference>
<keyword evidence="1" id="KW-0472">Membrane</keyword>
<dbReference type="EMBL" id="KQ416350">
    <property type="protein sequence ID" value="KOF97320.1"/>
    <property type="molecule type" value="Genomic_DNA"/>
</dbReference>
<sequence length="68" mass="7952">MAVESEFALRPHGSWLIFHGTLNCLFFLIMFTDSLCMEFASQNLCKRPLCLQTHTHKCIYIFIQIMLP</sequence>
<name>A0A0L8I8H1_OCTBM</name>
<organism evidence="2">
    <name type="scientific">Octopus bimaculoides</name>
    <name type="common">California two-spotted octopus</name>
    <dbReference type="NCBI Taxonomy" id="37653"/>
    <lineage>
        <taxon>Eukaryota</taxon>
        <taxon>Metazoa</taxon>
        <taxon>Spiralia</taxon>
        <taxon>Lophotrochozoa</taxon>
        <taxon>Mollusca</taxon>
        <taxon>Cephalopoda</taxon>
        <taxon>Coleoidea</taxon>
        <taxon>Octopodiformes</taxon>
        <taxon>Octopoda</taxon>
        <taxon>Incirrata</taxon>
        <taxon>Octopodidae</taxon>
        <taxon>Octopus</taxon>
    </lineage>
</organism>
<evidence type="ECO:0000256" key="1">
    <source>
        <dbReference type="SAM" id="Phobius"/>
    </source>
</evidence>
<evidence type="ECO:0000313" key="2">
    <source>
        <dbReference type="EMBL" id="KOF97320.1"/>
    </source>
</evidence>
<accession>A0A0L8I8H1</accession>